<dbReference type="SMART" id="SM00112">
    <property type="entry name" value="CA"/>
    <property type="match status" value="2"/>
</dbReference>
<dbReference type="InterPro" id="IPR020894">
    <property type="entry name" value="Cadherin_CS"/>
</dbReference>
<dbReference type="CDD" id="cd11304">
    <property type="entry name" value="Cadherin_repeat"/>
    <property type="match status" value="2"/>
</dbReference>
<dbReference type="InterPro" id="IPR002126">
    <property type="entry name" value="Cadherin-like_dom"/>
</dbReference>
<evidence type="ECO:0000256" key="5">
    <source>
        <dbReference type="ARBA" id="ARBA00022989"/>
    </source>
</evidence>
<keyword evidence="7" id="KW-0325">Glycoprotein</keyword>
<evidence type="ECO:0000313" key="11">
    <source>
        <dbReference type="Proteomes" id="UP000186922"/>
    </source>
</evidence>
<keyword evidence="4 8" id="KW-0106">Calcium</keyword>
<dbReference type="PRINTS" id="PR00205">
    <property type="entry name" value="CADHERIN"/>
</dbReference>
<evidence type="ECO:0000256" key="2">
    <source>
        <dbReference type="ARBA" id="ARBA00022692"/>
    </source>
</evidence>
<evidence type="ECO:0000256" key="7">
    <source>
        <dbReference type="ARBA" id="ARBA00023180"/>
    </source>
</evidence>
<evidence type="ECO:0000256" key="1">
    <source>
        <dbReference type="ARBA" id="ARBA00004167"/>
    </source>
</evidence>
<name>A0A1D1V1Q1_RAMVA</name>
<gene>
    <name evidence="10" type="primary">RvY_04703</name>
    <name evidence="10" type="synonym">RvY_04703.1</name>
    <name evidence="10" type="ORF">RvY_04703-1</name>
</gene>
<dbReference type="Proteomes" id="UP000186922">
    <property type="component" value="Unassembled WGS sequence"/>
</dbReference>
<keyword evidence="3" id="KW-0677">Repeat</keyword>
<protein>
    <recommendedName>
        <fullName evidence="9">Cadherin domain-containing protein</fullName>
    </recommendedName>
</protein>
<dbReference type="GO" id="GO:0005886">
    <property type="term" value="C:plasma membrane"/>
    <property type="evidence" value="ECO:0007669"/>
    <property type="project" value="InterPro"/>
</dbReference>
<dbReference type="PANTHER" id="PTHR24028">
    <property type="entry name" value="CADHERIN-87A"/>
    <property type="match status" value="1"/>
</dbReference>
<evidence type="ECO:0000259" key="9">
    <source>
        <dbReference type="PROSITE" id="PS50268"/>
    </source>
</evidence>
<dbReference type="SUPFAM" id="SSF49313">
    <property type="entry name" value="Cadherin-like"/>
    <property type="match status" value="2"/>
</dbReference>
<keyword evidence="2" id="KW-0812">Transmembrane</keyword>
<dbReference type="PROSITE" id="PS00232">
    <property type="entry name" value="CADHERIN_1"/>
    <property type="match status" value="1"/>
</dbReference>
<keyword evidence="5" id="KW-1133">Transmembrane helix</keyword>
<dbReference type="STRING" id="947166.A0A1D1V1Q1"/>
<keyword evidence="6" id="KW-0472">Membrane</keyword>
<evidence type="ECO:0000313" key="10">
    <source>
        <dbReference type="EMBL" id="GAU92653.1"/>
    </source>
</evidence>
<evidence type="ECO:0000256" key="8">
    <source>
        <dbReference type="PROSITE-ProRule" id="PRU00043"/>
    </source>
</evidence>
<comment type="caution">
    <text evidence="10">The sequence shown here is derived from an EMBL/GenBank/DDBJ whole genome shotgun (WGS) entry which is preliminary data.</text>
</comment>
<organism evidence="10 11">
    <name type="scientific">Ramazzottius varieornatus</name>
    <name type="common">Water bear</name>
    <name type="synonym">Tardigrade</name>
    <dbReference type="NCBI Taxonomy" id="947166"/>
    <lineage>
        <taxon>Eukaryota</taxon>
        <taxon>Metazoa</taxon>
        <taxon>Ecdysozoa</taxon>
        <taxon>Tardigrada</taxon>
        <taxon>Eutardigrada</taxon>
        <taxon>Parachela</taxon>
        <taxon>Hypsibioidea</taxon>
        <taxon>Ramazzottiidae</taxon>
        <taxon>Ramazzottius</taxon>
    </lineage>
</organism>
<accession>A0A1D1V1Q1</accession>
<dbReference type="AlphaFoldDB" id="A0A1D1V1Q1"/>
<dbReference type="InterPro" id="IPR050174">
    <property type="entry name" value="Protocadherin/Cadherin-CA"/>
</dbReference>
<dbReference type="Pfam" id="PF00028">
    <property type="entry name" value="Cadherin"/>
    <property type="match status" value="2"/>
</dbReference>
<dbReference type="PANTHER" id="PTHR24028:SF314">
    <property type="entry name" value="CADHERIN-RELATED FAMILY MEMBER 2"/>
    <property type="match status" value="1"/>
</dbReference>
<dbReference type="EMBL" id="BDGG01000002">
    <property type="protein sequence ID" value="GAU92653.1"/>
    <property type="molecule type" value="Genomic_DNA"/>
</dbReference>
<feature type="domain" description="Cadherin" evidence="9">
    <location>
        <begin position="115"/>
        <end position="169"/>
    </location>
</feature>
<comment type="subcellular location">
    <subcellularLocation>
        <location evidence="1">Membrane</location>
        <topology evidence="1">Single-pass membrane protein</topology>
    </subcellularLocation>
</comment>
<dbReference type="PROSITE" id="PS50268">
    <property type="entry name" value="CADHERIN_2"/>
    <property type="match status" value="1"/>
</dbReference>
<sequence length="267" mass="29232">MFYSAPVGTLVMSLQNAGLGLSSSRPYSVPYNNLPPGGTLNSIEFPSYSSPQNLQSYGGPYTSYRRSLRHTGKEEIESRRTKKYRQLSYASLNQMSASAVGTNFLIQKTSGPGVFRVDPNSGQITVMQPLDRERKDSYMLKVRSSIGNQYCVTKVGIEITDINDNTPIFSNQSYVFTAPCNSASAFVGAVTARDFDSGLRGFIHYSIPTPNNMYFGIDCFTGEIRLRRQIAANVLPVTLTIQAENPTSPPLSTITAVTVNPGLNCYA</sequence>
<reference evidence="10 11" key="1">
    <citation type="journal article" date="2016" name="Nat. Commun.">
        <title>Extremotolerant tardigrade genome and improved radiotolerance of human cultured cells by tardigrade-unique protein.</title>
        <authorList>
            <person name="Hashimoto T."/>
            <person name="Horikawa D.D."/>
            <person name="Saito Y."/>
            <person name="Kuwahara H."/>
            <person name="Kozuka-Hata H."/>
            <person name="Shin-I T."/>
            <person name="Minakuchi Y."/>
            <person name="Ohishi K."/>
            <person name="Motoyama A."/>
            <person name="Aizu T."/>
            <person name="Enomoto A."/>
            <person name="Kondo K."/>
            <person name="Tanaka S."/>
            <person name="Hara Y."/>
            <person name="Koshikawa S."/>
            <person name="Sagara H."/>
            <person name="Miura T."/>
            <person name="Yokobori S."/>
            <person name="Miyagawa K."/>
            <person name="Suzuki Y."/>
            <person name="Kubo T."/>
            <person name="Oyama M."/>
            <person name="Kohara Y."/>
            <person name="Fujiyama A."/>
            <person name="Arakawa K."/>
            <person name="Katayama T."/>
            <person name="Toyoda A."/>
            <person name="Kunieda T."/>
        </authorList>
    </citation>
    <scope>NUCLEOTIDE SEQUENCE [LARGE SCALE GENOMIC DNA]</scope>
    <source>
        <strain evidence="10 11">YOKOZUNA-1</strain>
    </source>
</reference>
<keyword evidence="11" id="KW-1185">Reference proteome</keyword>
<evidence type="ECO:0000256" key="4">
    <source>
        <dbReference type="ARBA" id="ARBA00022837"/>
    </source>
</evidence>
<dbReference type="GO" id="GO:0007156">
    <property type="term" value="P:homophilic cell adhesion via plasma membrane adhesion molecules"/>
    <property type="evidence" value="ECO:0007669"/>
    <property type="project" value="InterPro"/>
</dbReference>
<evidence type="ECO:0000256" key="6">
    <source>
        <dbReference type="ARBA" id="ARBA00023136"/>
    </source>
</evidence>
<evidence type="ECO:0000256" key="3">
    <source>
        <dbReference type="ARBA" id="ARBA00022737"/>
    </source>
</evidence>
<dbReference type="OrthoDB" id="6252479at2759"/>
<dbReference type="Gene3D" id="2.60.40.60">
    <property type="entry name" value="Cadherins"/>
    <property type="match status" value="2"/>
</dbReference>
<dbReference type="GO" id="GO:0005509">
    <property type="term" value="F:calcium ion binding"/>
    <property type="evidence" value="ECO:0007669"/>
    <property type="project" value="UniProtKB-UniRule"/>
</dbReference>
<proteinExistence type="predicted"/>
<dbReference type="InterPro" id="IPR015919">
    <property type="entry name" value="Cadherin-like_sf"/>
</dbReference>